<accession>A0A1G8S2T9</accession>
<feature type="signal peptide" evidence="1">
    <location>
        <begin position="1"/>
        <end position="23"/>
    </location>
</feature>
<protein>
    <recommendedName>
        <fullName evidence="4">DUF4412 domain-containing protein</fullName>
    </recommendedName>
</protein>
<feature type="chain" id="PRO_5011747226" description="DUF4412 domain-containing protein" evidence="1">
    <location>
        <begin position="24"/>
        <end position="318"/>
    </location>
</feature>
<evidence type="ECO:0000256" key="1">
    <source>
        <dbReference type="SAM" id="SignalP"/>
    </source>
</evidence>
<dbReference type="Proteomes" id="UP000199580">
    <property type="component" value="Unassembled WGS sequence"/>
</dbReference>
<dbReference type="AlphaFoldDB" id="A0A1G8S2T9"/>
<evidence type="ECO:0000313" key="2">
    <source>
        <dbReference type="EMBL" id="SDJ23516.1"/>
    </source>
</evidence>
<evidence type="ECO:0000313" key="3">
    <source>
        <dbReference type="Proteomes" id="UP000199580"/>
    </source>
</evidence>
<proteinExistence type="predicted"/>
<dbReference type="InterPro" id="IPR046173">
    <property type="entry name" value="DUF6175"/>
</dbReference>
<dbReference type="STRING" id="1128970.SAMN04487935_0381"/>
<dbReference type="RefSeq" id="WP_245699303.1">
    <property type="nucleotide sequence ID" value="NZ_BKAI01000001.1"/>
</dbReference>
<dbReference type="Pfam" id="PF19672">
    <property type="entry name" value="DUF6175"/>
    <property type="match status" value="1"/>
</dbReference>
<gene>
    <name evidence="2" type="ORF">SAMN04487935_0381</name>
</gene>
<reference evidence="2 3" key="1">
    <citation type="submission" date="2016-10" db="EMBL/GenBank/DDBJ databases">
        <authorList>
            <person name="de Groot N.N."/>
        </authorList>
    </citation>
    <scope>NUCLEOTIDE SEQUENCE [LARGE SCALE GENOMIC DNA]</scope>
    <source>
        <strain evidence="2 3">CGMCC 1.10076</strain>
    </source>
</reference>
<keyword evidence="1" id="KW-0732">Signal</keyword>
<dbReference type="EMBL" id="FNEZ01000001">
    <property type="protein sequence ID" value="SDJ23516.1"/>
    <property type="molecule type" value="Genomic_DNA"/>
</dbReference>
<name>A0A1G8S2T9_9FLAO</name>
<evidence type="ECO:0008006" key="4">
    <source>
        <dbReference type="Google" id="ProtNLM"/>
    </source>
</evidence>
<sequence>MKKNIIKNALVLIAFFSMSFTFAQAKKPTIMVVPSDVWCNTNGYMMVFDNQGTKTKIPDYKKAFQENADLLLVIGKINTMMAERGFPLKDMGAAMKSLESESAENSMLTSKTGSGVVENPIDKLKKVAKADIIMQLTWTLNTTGPKKSVTFNLQGLDAYTDKQVAGAQGTGAPSFSAELPVLLEEAVLAHLDNFNAQLQKHFDDLFANGREITVRIKKFDSWADDLETEFGGKELSAVIEDWMAANTVKGRFSTTDSTENMMLFEQVRIPLADANGKSIDARGFIKGLQDFLKKPPYAITNKLMTKGLGQATIVLGEK</sequence>
<organism evidence="2 3">
    <name type="scientific">Flavobacterium noncentrifugens</name>
    <dbReference type="NCBI Taxonomy" id="1128970"/>
    <lineage>
        <taxon>Bacteria</taxon>
        <taxon>Pseudomonadati</taxon>
        <taxon>Bacteroidota</taxon>
        <taxon>Flavobacteriia</taxon>
        <taxon>Flavobacteriales</taxon>
        <taxon>Flavobacteriaceae</taxon>
        <taxon>Flavobacterium</taxon>
    </lineage>
</organism>
<keyword evidence="3" id="KW-1185">Reference proteome</keyword>